<dbReference type="PROSITE" id="PS51831">
    <property type="entry name" value="HD"/>
    <property type="match status" value="1"/>
</dbReference>
<dbReference type="InterPro" id="IPR014065">
    <property type="entry name" value="tRNA_adenylyltransferase"/>
</dbReference>
<dbReference type="EMBL" id="CAEZZO010000095">
    <property type="protein sequence ID" value="CAB4769448.1"/>
    <property type="molecule type" value="Genomic_DNA"/>
</dbReference>
<evidence type="ECO:0000256" key="2">
    <source>
        <dbReference type="ARBA" id="ARBA00022679"/>
    </source>
</evidence>
<dbReference type="InterPro" id="IPR006674">
    <property type="entry name" value="HD_domain"/>
</dbReference>
<dbReference type="InterPro" id="IPR002646">
    <property type="entry name" value="PolA_pol_head_dom"/>
</dbReference>
<dbReference type="InterPro" id="IPR006675">
    <property type="entry name" value="HDIG_dom"/>
</dbReference>
<evidence type="ECO:0000256" key="8">
    <source>
        <dbReference type="ARBA" id="ARBA00022840"/>
    </source>
</evidence>
<dbReference type="Pfam" id="PF12627">
    <property type="entry name" value="PolyA_pol_RNAbd"/>
    <property type="match status" value="1"/>
</dbReference>
<dbReference type="InterPro" id="IPR043519">
    <property type="entry name" value="NT_sf"/>
</dbReference>
<dbReference type="NCBIfam" id="TIGR00277">
    <property type="entry name" value="HDIG"/>
    <property type="match status" value="1"/>
</dbReference>
<evidence type="ECO:0000256" key="6">
    <source>
        <dbReference type="ARBA" id="ARBA00022741"/>
    </source>
</evidence>
<dbReference type="Pfam" id="PF01966">
    <property type="entry name" value="HD"/>
    <property type="match status" value="1"/>
</dbReference>
<dbReference type="GO" id="GO:0046872">
    <property type="term" value="F:metal ion binding"/>
    <property type="evidence" value="ECO:0007669"/>
    <property type="project" value="UniProtKB-KW"/>
</dbReference>
<comment type="cofactor">
    <cofactor evidence="1">
        <name>Mg(2+)</name>
        <dbReference type="ChEBI" id="CHEBI:18420"/>
    </cofactor>
</comment>
<dbReference type="InterPro" id="IPR032828">
    <property type="entry name" value="PolyA_RNA-bd"/>
</dbReference>
<dbReference type="PANTHER" id="PTHR47545:SF1">
    <property type="entry name" value="MULTIFUNCTIONAL CCA PROTEIN"/>
    <property type="match status" value="1"/>
</dbReference>
<dbReference type="Gene3D" id="3.30.460.10">
    <property type="entry name" value="Beta Polymerase, domain 2"/>
    <property type="match status" value="1"/>
</dbReference>
<keyword evidence="10" id="KW-0694">RNA-binding</keyword>
<keyword evidence="9" id="KW-0460">Magnesium</keyword>
<feature type="domain" description="HD" evidence="11">
    <location>
        <begin position="185"/>
        <end position="333"/>
    </location>
</feature>
<organism evidence="12">
    <name type="scientific">freshwater metagenome</name>
    <dbReference type="NCBI Taxonomy" id="449393"/>
    <lineage>
        <taxon>unclassified sequences</taxon>
        <taxon>metagenomes</taxon>
        <taxon>ecological metagenomes</taxon>
    </lineage>
</organism>
<dbReference type="SMART" id="SM00471">
    <property type="entry name" value="HDc"/>
    <property type="match status" value="1"/>
</dbReference>
<dbReference type="AlphaFoldDB" id="A0A6J6VEZ5"/>
<dbReference type="GO" id="GO:0005524">
    <property type="term" value="F:ATP binding"/>
    <property type="evidence" value="ECO:0007669"/>
    <property type="project" value="UniProtKB-KW"/>
</dbReference>
<dbReference type="SUPFAM" id="SSF81891">
    <property type="entry name" value="Poly A polymerase C-terminal region-like"/>
    <property type="match status" value="1"/>
</dbReference>
<keyword evidence="3" id="KW-0819">tRNA processing</keyword>
<reference evidence="12" key="1">
    <citation type="submission" date="2020-05" db="EMBL/GenBank/DDBJ databases">
        <authorList>
            <person name="Chiriac C."/>
            <person name="Salcher M."/>
            <person name="Ghai R."/>
            <person name="Kavagutti S V."/>
        </authorList>
    </citation>
    <scope>NUCLEOTIDE SEQUENCE</scope>
</reference>
<evidence type="ECO:0000256" key="10">
    <source>
        <dbReference type="ARBA" id="ARBA00022884"/>
    </source>
</evidence>
<keyword evidence="8" id="KW-0067">ATP-binding</keyword>
<dbReference type="Pfam" id="PF01743">
    <property type="entry name" value="PolyA_pol"/>
    <property type="match status" value="1"/>
</dbReference>
<evidence type="ECO:0000256" key="4">
    <source>
        <dbReference type="ARBA" id="ARBA00022695"/>
    </source>
</evidence>
<name>A0A6J6VEZ5_9ZZZZ</name>
<dbReference type="SUPFAM" id="SSF81301">
    <property type="entry name" value="Nucleotidyltransferase"/>
    <property type="match status" value="1"/>
</dbReference>
<keyword evidence="7" id="KW-0692">RNA repair</keyword>
<dbReference type="Gene3D" id="1.10.3090.10">
    <property type="entry name" value="cca-adding enzyme, domain 2"/>
    <property type="match status" value="1"/>
</dbReference>
<gene>
    <name evidence="12" type="ORF">UFOPK2886_00679</name>
</gene>
<dbReference type="PANTHER" id="PTHR47545">
    <property type="entry name" value="MULTIFUNCTIONAL CCA PROTEIN"/>
    <property type="match status" value="1"/>
</dbReference>
<keyword evidence="4" id="KW-0548">Nucleotidyltransferase</keyword>
<dbReference type="GO" id="GO:0042245">
    <property type="term" value="P:RNA repair"/>
    <property type="evidence" value="ECO:0007669"/>
    <property type="project" value="UniProtKB-KW"/>
</dbReference>
<dbReference type="InterPro" id="IPR050124">
    <property type="entry name" value="tRNA_CCA-adding_enzyme"/>
</dbReference>
<sequence length="398" mass="45319">MGAAFGTIAGKKEEITVEITTYRSESYSADSRKPNVEFGENIEGDLSRRDFTINAMALELTTDEPTFIDLFGGVSDLQNKVIKTPGKPEDSFSDDPLRMMRAARFMSQLNFEVDPAVVAAMKSMAKRLEIISSERIRDEFIKTIMGQQPKLGITLLVETGLADIFLPEVPQLKLEIDEHHHHKDVYEHSLTVLEQAIRLEDRLGGANLTLRLAALLHDIGKPKTRQLIAGGGVSFHHHEVVGSRMCKERMRKLRFDNHIINDVSQLVFLHLRFHGYGSGEWTDSAVRRYVRDAGELLTHLHLLTRADCTTRNQKKADLLAKTYDELEERISVLMEQEELNKIRPDLSGEQIMEILKIKPSPMVGKAYDFLLELRLEHGPLGEEKAKELLINWWQQQKI</sequence>
<dbReference type="NCBIfam" id="TIGR02692">
    <property type="entry name" value="tRNA_CCA_actino"/>
    <property type="match status" value="1"/>
</dbReference>
<evidence type="ECO:0000256" key="7">
    <source>
        <dbReference type="ARBA" id="ARBA00022800"/>
    </source>
</evidence>
<accession>A0A6J6VEZ5</accession>
<dbReference type="GO" id="GO:0016779">
    <property type="term" value="F:nucleotidyltransferase activity"/>
    <property type="evidence" value="ECO:0007669"/>
    <property type="project" value="UniProtKB-KW"/>
</dbReference>
<dbReference type="InterPro" id="IPR003607">
    <property type="entry name" value="HD/PDEase_dom"/>
</dbReference>
<protein>
    <submittedName>
        <fullName evidence="12">Unannotated protein</fullName>
    </submittedName>
</protein>
<dbReference type="FunFam" id="1.10.3090.10:FF:000002">
    <property type="entry name" value="CCA tRNA nucleotidyltransferase"/>
    <property type="match status" value="1"/>
</dbReference>
<dbReference type="GO" id="GO:0003723">
    <property type="term" value="F:RNA binding"/>
    <property type="evidence" value="ECO:0007669"/>
    <property type="project" value="UniProtKB-KW"/>
</dbReference>
<keyword evidence="6" id="KW-0547">Nucleotide-binding</keyword>
<evidence type="ECO:0000256" key="9">
    <source>
        <dbReference type="ARBA" id="ARBA00022842"/>
    </source>
</evidence>
<keyword evidence="2" id="KW-0808">Transferase</keyword>
<dbReference type="CDD" id="cd00077">
    <property type="entry name" value="HDc"/>
    <property type="match status" value="1"/>
</dbReference>
<dbReference type="GO" id="GO:0008033">
    <property type="term" value="P:tRNA processing"/>
    <property type="evidence" value="ECO:0007669"/>
    <property type="project" value="UniProtKB-KW"/>
</dbReference>
<evidence type="ECO:0000256" key="1">
    <source>
        <dbReference type="ARBA" id="ARBA00001946"/>
    </source>
</evidence>
<evidence type="ECO:0000256" key="3">
    <source>
        <dbReference type="ARBA" id="ARBA00022694"/>
    </source>
</evidence>
<evidence type="ECO:0000259" key="11">
    <source>
        <dbReference type="PROSITE" id="PS51831"/>
    </source>
</evidence>
<evidence type="ECO:0000256" key="5">
    <source>
        <dbReference type="ARBA" id="ARBA00022723"/>
    </source>
</evidence>
<keyword evidence="5" id="KW-0479">Metal-binding</keyword>
<proteinExistence type="predicted"/>
<evidence type="ECO:0000313" key="12">
    <source>
        <dbReference type="EMBL" id="CAB4769448.1"/>
    </source>
</evidence>